<dbReference type="CDD" id="cd00590">
    <property type="entry name" value="RRM_SF"/>
    <property type="match status" value="1"/>
</dbReference>
<dbReference type="GO" id="GO:0003676">
    <property type="term" value="F:nucleic acid binding"/>
    <property type="evidence" value="ECO:0007669"/>
    <property type="project" value="InterPro"/>
</dbReference>
<dbReference type="Gene3D" id="4.10.60.10">
    <property type="entry name" value="Zinc finger, CCHC-type"/>
    <property type="match status" value="1"/>
</dbReference>
<sequence>MTPRTFASSKEIRKEIAKHPILEEKIQYAYSLPRGGIALHFTENHKVDSNNIDHLIPTNLFGNTSKRHIPNYNNQNQQLTGFLRNIPLNCNVLELRDKFESKTNIKILNIHQLRYWDTKICMPIAKIKFRSEGDLQKAIKLGLFKLVDEKKEVFVERKRVNKVTRCYNCHRFGHSQVKCTLPKRCYNCGQENCTEKTLH</sequence>
<dbReference type="EMBL" id="CAJPWZ010000121">
    <property type="protein sequence ID" value="CAG2186219.1"/>
    <property type="molecule type" value="Genomic_DNA"/>
</dbReference>
<dbReference type="Proteomes" id="UP000683360">
    <property type="component" value="Unassembled WGS sequence"/>
</dbReference>
<organism evidence="1 2">
    <name type="scientific">Mytilus edulis</name>
    <name type="common">Blue mussel</name>
    <dbReference type="NCBI Taxonomy" id="6550"/>
    <lineage>
        <taxon>Eukaryota</taxon>
        <taxon>Metazoa</taxon>
        <taxon>Spiralia</taxon>
        <taxon>Lophotrochozoa</taxon>
        <taxon>Mollusca</taxon>
        <taxon>Bivalvia</taxon>
        <taxon>Autobranchia</taxon>
        <taxon>Pteriomorphia</taxon>
        <taxon>Mytilida</taxon>
        <taxon>Mytiloidea</taxon>
        <taxon>Mytilidae</taxon>
        <taxon>Mytilinae</taxon>
        <taxon>Mytilus</taxon>
    </lineage>
</organism>
<dbReference type="GO" id="GO:0008270">
    <property type="term" value="F:zinc ion binding"/>
    <property type="evidence" value="ECO:0007669"/>
    <property type="project" value="InterPro"/>
</dbReference>
<reference evidence="1" key="1">
    <citation type="submission" date="2021-03" db="EMBL/GenBank/DDBJ databases">
        <authorList>
            <person name="Bekaert M."/>
        </authorList>
    </citation>
    <scope>NUCLEOTIDE SEQUENCE</scope>
</reference>
<dbReference type="InterPro" id="IPR035979">
    <property type="entry name" value="RBD_domain_sf"/>
</dbReference>
<proteinExistence type="predicted"/>
<evidence type="ECO:0000313" key="1">
    <source>
        <dbReference type="EMBL" id="CAG2186219.1"/>
    </source>
</evidence>
<dbReference type="AlphaFoldDB" id="A0A8S3PR60"/>
<dbReference type="SUPFAM" id="SSF57756">
    <property type="entry name" value="Retrovirus zinc finger-like domains"/>
    <property type="match status" value="1"/>
</dbReference>
<dbReference type="SUPFAM" id="SSF54928">
    <property type="entry name" value="RNA-binding domain, RBD"/>
    <property type="match status" value="1"/>
</dbReference>
<dbReference type="InterPro" id="IPR036875">
    <property type="entry name" value="Znf_CCHC_sf"/>
</dbReference>
<gene>
    <name evidence="1" type="ORF">MEDL_1760</name>
</gene>
<comment type="caution">
    <text evidence="1">The sequence shown here is derived from an EMBL/GenBank/DDBJ whole genome shotgun (WGS) entry which is preliminary data.</text>
</comment>
<protein>
    <submittedName>
        <fullName evidence="1">CNBP</fullName>
    </submittedName>
</protein>
<name>A0A8S3PR60_MYTED</name>
<keyword evidence="2" id="KW-1185">Reference proteome</keyword>
<accession>A0A8S3PR60</accession>
<evidence type="ECO:0000313" key="2">
    <source>
        <dbReference type="Proteomes" id="UP000683360"/>
    </source>
</evidence>